<reference evidence="2 3" key="1">
    <citation type="submission" date="2019-09" db="EMBL/GenBank/DDBJ databases">
        <title>Whole genome shotgun sequencing (WGS) of Ellagibacter isourolithinifaciens DSM 104140(T) and Adlercreutzia muris DSM 29508(T).</title>
        <authorList>
            <person name="Stoll D.A."/>
            <person name="Danylec N."/>
            <person name="Huch M."/>
        </authorList>
    </citation>
    <scope>NUCLEOTIDE SEQUENCE [LARGE SCALE GENOMIC DNA]</scope>
    <source>
        <strain evidence="2 3">DSM 104140</strain>
    </source>
</reference>
<dbReference type="OrthoDB" id="3196857at2"/>
<accession>A0A6N6NTD5</accession>
<dbReference type="Proteomes" id="UP000468668">
    <property type="component" value="Unassembled WGS sequence"/>
</dbReference>
<evidence type="ECO:0000313" key="2">
    <source>
        <dbReference type="EMBL" id="KAB1642111.1"/>
    </source>
</evidence>
<proteinExistence type="predicted"/>
<evidence type="ECO:0000256" key="1">
    <source>
        <dbReference type="SAM" id="Phobius"/>
    </source>
</evidence>
<organism evidence="2 3">
    <name type="scientific">Ellagibacter isourolithinifaciens</name>
    <dbReference type="NCBI Taxonomy" id="2137581"/>
    <lineage>
        <taxon>Bacteria</taxon>
        <taxon>Bacillati</taxon>
        <taxon>Actinomycetota</taxon>
        <taxon>Coriobacteriia</taxon>
        <taxon>Eggerthellales</taxon>
        <taxon>Eggerthellaceae</taxon>
        <taxon>Ellagibacter</taxon>
    </lineage>
</organism>
<keyword evidence="1" id="KW-0472">Membrane</keyword>
<keyword evidence="1" id="KW-0812">Transmembrane</keyword>
<sequence>MERYFGSYQKIEPSSKKEGALLLSADNIIGDSYEIIFDGDLAWAKNRFGARVGHFTIDFSRQLRVLNARGWKFIALLSLVAFTQEPEPGTYWAEMAVLCLEPQYESSFKEFSKNISSMLAEGIRPEINLGEQAISKVIESNGTWKPDMRSSRPKSENGTVVMKSQRKMSESLIEKGRAGNIGCYIVSIAFIIVVIAVIIFAIKTLLF</sequence>
<comment type="caution">
    <text evidence="2">The sequence shown here is derived from an EMBL/GenBank/DDBJ whole genome shotgun (WGS) entry which is preliminary data.</text>
</comment>
<protein>
    <submittedName>
        <fullName evidence="2">Uncharacterized protein</fullName>
    </submittedName>
</protein>
<keyword evidence="3" id="KW-1185">Reference proteome</keyword>
<evidence type="ECO:0000313" key="3">
    <source>
        <dbReference type="Proteomes" id="UP000468668"/>
    </source>
</evidence>
<keyword evidence="1" id="KW-1133">Transmembrane helix</keyword>
<gene>
    <name evidence="2" type="ORF">F8C90_02685</name>
</gene>
<name>A0A6N6NTD5_9ACTN</name>
<dbReference type="EMBL" id="WAJR01000003">
    <property type="protein sequence ID" value="KAB1642111.1"/>
    <property type="molecule type" value="Genomic_DNA"/>
</dbReference>
<dbReference type="AlphaFoldDB" id="A0A6N6NTD5"/>
<feature type="transmembrane region" description="Helical" evidence="1">
    <location>
        <begin position="181"/>
        <end position="202"/>
    </location>
</feature>